<dbReference type="EMBL" id="JBHSAY010000021">
    <property type="protein sequence ID" value="MFC4135437.1"/>
    <property type="molecule type" value="Genomic_DNA"/>
</dbReference>
<dbReference type="InterPro" id="IPR032710">
    <property type="entry name" value="NTF2-like_dom_sf"/>
</dbReference>
<dbReference type="SUPFAM" id="SSF54427">
    <property type="entry name" value="NTF2-like"/>
    <property type="match status" value="1"/>
</dbReference>
<accession>A0ABV8LWK3</accession>
<evidence type="ECO:0000313" key="3">
    <source>
        <dbReference type="Proteomes" id="UP001595816"/>
    </source>
</evidence>
<proteinExistence type="predicted"/>
<organism evidence="2 3">
    <name type="scientific">Hamadaea flava</name>
    <dbReference type="NCBI Taxonomy" id="1742688"/>
    <lineage>
        <taxon>Bacteria</taxon>
        <taxon>Bacillati</taxon>
        <taxon>Actinomycetota</taxon>
        <taxon>Actinomycetes</taxon>
        <taxon>Micromonosporales</taxon>
        <taxon>Micromonosporaceae</taxon>
        <taxon>Hamadaea</taxon>
    </lineage>
</organism>
<sequence length="121" mass="13081">MTVLDLVQRWAAAEQRNDATALDQVLADGFVGVGPFGFVLNRQQWLARFGQGLANQAVAVEEPQVHDHDGAAVVIGVLDQHTTHQGQDKSGRYRVTIVAVGDAGEQRVAAVHIGPLHDPRR</sequence>
<reference evidence="3" key="1">
    <citation type="journal article" date="2019" name="Int. J. Syst. Evol. Microbiol.">
        <title>The Global Catalogue of Microorganisms (GCM) 10K type strain sequencing project: providing services to taxonomists for standard genome sequencing and annotation.</title>
        <authorList>
            <consortium name="The Broad Institute Genomics Platform"/>
            <consortium name="The Broad Institute Genome Sequencing Center for Infectious Disease"/>
            <person name="Wu L."/>
            <person name="Ma J."/>
        </authorList>
    </citation>
    <scope>NUCLEOTIDE SEQUENCE [LARGE SCALE GENOMIC DNA]</scope>
    <source>
        <strain evidence="3">CGMCC 4.7289</strain>
    </source>
</reference>
<keyword evidence="3" id="KW-1185">Reference proteome</keyword>
<evidence type="ECO:0000259" key="1">
    <source>
        <dbReference type="Pfam" id="PF14534"/>
    </source>
</evidence>
<protein>
    <submittedName>
        <fullName evidence="2">Nuclear transport factor 2 family protein</fullName>
    </submittedName>
</protein>
<dbReference type="RefSeq" id="WP_253756320.1">
    <property type="nucleotide sequence ID" value="NZ_JAMZDZ010000001.1"/>
</dbReference>
<comment type="caution">
    <text evidence="2">The sequence shown here is derived from an EMBL/GenBank/DDBJ whole genome shotgun (WGS) entry which is preliminary data.</text>
</comment>
<dbReference type="Proteomes" id="UP001595816">
    <property type="component" value="Unassembled WGS sequence"/>
</dbReference>
<name>A0ABV8LWK3_9ACTN</name>
<gene>
    <name evidence="2" type="ORF">ACFOZ4_32900</name>
</gene>
<dbReference type="Pfam" id="PF14534">
    <property type="entry name" value="DUF4440"/>
    <property type="match status" value="1"/>
</dbReference>
<dbReference type="InterPro" id="IPR027843">
    <property type="entry name" value="DUF4440"/>
</dbReference>
<feature type="domain" description="DUF4440" evidence="1">
    <location>
        <begin position="3"/>
        <end position="98"/>
    </location>
</feature>
<dbReference type="Gene3D" id="3.10.450.50">
    <property type="match status" value="1"/>
</dbReference>
<evidence type="ECO:0000313" key="2">
    <source>
        <dbReference type="EMBL" id="MFC4135437.1"/>
    </source>
</evidence>